<feature type="region of interest" description="Disordered" evidence="1">
    <location>
        <begin position="28"/>
        <end position="57"/>
    </location>
</feature>
<evidence type="ECO:0000313" key="3">
    <source>
        <dbReference type="Proteomes" id="UP000694414"/>
    </source>
</evidence>
<dbReference type="AlphaFoldDB" id="A0A8C9DJK7"/>
<proteinExistence type="predicted"/>
<evidence type="ECO:0000313" key="2">
    <source>
        <dbReference type="Ensembl" id="ENSPSMP00000014454.1"/>
    </source>
</evidence>
<dbReference type="Proteomes" id="UP000694414">
    <property type="component" value="Unplaced"/>
</dbReference>
<reference evidence="2" key="1">
    <citation type="submission" date="2025-08" db="UniProtKB">
        <authorList>
            <consortium name="Ensembl"/>
        </authorList>
    </citation>
    <scope>IDENTIFICATION</scope>
</reference>
<dbReference type="Ensembl" id="ENSPSMT00000016792.1">
    <property type="protein sequence ID" value="ENSPSMP00000014454.1"/>
    <property type="gene ID" value="ENSPSMG00000010366.1"/>
</dbReference>
<protein>
    <submittedName>
        <fullName evidence="2">Uncharacterized protein</fullName>
    </submittedName>
</protein>
<accession>A0A8C9DJK7</accession>
<evidence type="ECO:0000256" key="1">
    <source>
        <dbReference type="SAM" id="MobiDB-lite"/>
    </source>
</evidence>
<sequence>KGGEKRVHEGWREGRGEAKFVRTCPGGDCGGSLPLSPPRSPLRLTNPSPAPFPTPRTAGDALPLLQLKFVATCRLPGFFTHSMPGEIIEDSKFNELCMFSD</sequence>
<organism evidence="2 3">
    <name type="scientific">Prolemur simus</name>
    <name type="common">Greater bamboo lemur</name>
    <name type="synonym">Hapalemur simus</name>
    <dbReference type="NCBI Taxonomy" id="1328070"/>
    <lineage>
        <taxon>Eukaryota</taxon>
        <taxon>Metazoa</taxon>
        <taxon>Chordata</taxon>
        <taxon>Craniata</taxon>
        <taxon>Vertebrata</taxon>
        <taxon>Euteleostomi</taxon>
        <taxon>Mammalia</taxon>
        <taxon>Eutheria</taxon>
        <taxon>Euarchontoglires</taxon>
        <taxon>Primates</taxon>
        <taxon>Strepsirrhini</taxon>
        <taxon>Lemuriformes</taxon>
        <taxon>Lemuridae</taxon>
        <taxon>Prolemur</taxon>
    </lineage>
</organism>
<name>A0A8C9DJK7_PROSS</name>
<reference evidence="2" key="2">
    <citation type="submission" date="2025-09" db="UniProtKB">
        <authorList>
            <consortium name="Ensembl"/>
        </authorList>
    </citation>
    <scope>IDENTIFICATION</scope>
</reference>
<keyword evidence="3" id="KW-1185">Reference proteome</keyword>